<feature type="transmembrane region" description="Helical" evidence="14">
    <location>
        <begin position="12"/>
        <end position="38"/>
    </location>
</feature>
<evidence type="ECO:0000259" key="15">
    <source>
        <dbReference type="PROSITE" id="PS50109"/>
    </source>
</evidence>
<dbReference type="PROSITE" id="PS50885">
    <property type="entry name" value="HAMP"/>
    <property type="match status" value="1"/>
</dbReference>
<dbReference type="SMART" id="SM00387">
    <property type="entry name" value="HATPase_c"/>
    <property type="match status" value="1"/>
</dbReference>
<comment type="subcellular location">
    <subcellularLocation>
        <location evidence="2">Cell membrane</location>
        <topology evidence="2">Multi-pass membrane protein</topology>
    </subcellularLocation>
</comment>
<evidence type="ECO:0000256" key="11">
    <source>
        <dbReference type="ARBA" id="ARBA00022989"/>
    </source>
</evidence>
<evidence type="ECO:0000256" key="1">
    <source>
        <dbReference type="ARBA" id="ARBA00000085"/>
    </source>
</evidence>
<evidence type="ECO:0000256" key="9">
    <source>
        <dbReference type="ARBA" id="ARBA00022777"/>
    </source>
</evidence>
<evidence type="ECO:0000256" key="3">
    <source>
        <dbReference type="ARBA" id="ARBA00012438"/>
    </source>
</evidence>
<dbReference type="Gene3D" id="1.10.287.130">
    <property type="match status" value="1"/>
</dbReference>
<dbReference type="RefSeq" id="WP_336586120.1">
    <property type="nucleotide sequence ID" value="NZ_JBBAXC010000004.1"/>
</dbReference>
<feature type="domain" description="HAMP" evidence="16">
    <location>
        <begin position="186"/>
        <end position="238"/>
    </location>
</feature>
<evidence type="ECO:0000313" key="18">
    <source>
        <dbReference type="Proteomes" id="UP001312865"/>
    </source>
</evidence>
<gene>
    <name evidence="17" type="ORF">WAK64_06395</name>
</gene>
<dbReference type="Pfam" id="PF00672">
    <property type="entry name" value="HAMP"/>
    <property type="match status" value="1"/>
</dbReference>
<comment type="catalytic activity">
    <reaction evidence="1">
        <text>ATP + protein L-histidine = ADP + protein N-phospho-L-histidine.</text>
        <dbReference type="EC" id="2.7.13.3"/>
    </reaction>
</comment>
<evidence type="ECO:0000256" key="8">
    <source>
        <dbReference type="ARBA" id="ARBA00022741"/>
    </source>
</evidence>
<dbReference type="SMART" id="SM00304">
    <property type="entry name" value="HAMP"/>
    <property type="match status" value="1"/>
</dbReference>
<keyword evidence="18" id="KW-1185">Reference proteome</keyword>
<dbReference type="PANTHER" id="PTHR45528">
    <property type="entry name" value="SENSOR HISTIDINE KINASE CPXA"/>
    <property type="match status" value="1"/>
</dbReference>
<name>A0ABU8HBU2_9BACI</name>
<dbReference type="EC" id="2.7.13.3" evidence="3"/>
<dbReference type="SUPFAM" id="SSF47384">
    <property type="entry name" value="Homodimeric domain of signal transducing histidine kinase"/>
    <property type="match status" value="1"/>
</dbReference>
<evidence type="ECO:0000256" key="10">
    <source>
        <dbReference type="ARBA" id="ARBA00022840"/>
    </source>
</evidence>
<dbReference type="CDD" id="cd00082">
    <property type="entry name" value="HisKA"/>
    <property type="match status" value="1"/>
</dbReference>
<dbReference type="InterPro" id="IPR004358">
    <property type="entry name" value="Sig_transdc_His_kin-like_C"/>
</dbReference>
<proteinExistence type="predicted"/>
<evidence type="ECO:0000259" key="16">
    <source>
        <dbReference type="PROSITE" id="PS50885"/>
    </source>
</evidence>
<keyword evidence="11 14" id="KW-1133">Transmembrane helix</keyword>
<dbReference type="Gene3D" id="3.30.450.20">
    <property type="entry name" value="PAS domain"/>
    <property type="match status" value="1"/>
</dbReference>
<organism evidence="17 18">
    <name type="scientific">Bacillus spongiae</name>
    <dbReference type="NCBI Taxonomy" id="2683610"/>
    <lineage>
        <taxon>Bacteria</taxon>
        <taxon>Bacillati</taxon>
        <taxon>Bacillota</taxon>
        <taxon>Bacilli</taxon>
        <taxon>Bacillales</taxon>
        <taxon>Bacillaceae</taxon>
        <taxon>Bacillus</taxon>
    </lineage>
</organism>
<dbReference type="CDD" id="cd06225">
    <property type="entry name" value="HAMP"/>
    <property type="match status" value="1"/>
</dbReference>
<dbReference type="GO" id="GO:0016301">
    <property type="term" value="F:kinase activity"/>
    <property type="evidence" value="ECO:0007669"/>
    <property type="project" value="UniProtKB-KW"/>
</dbReference>
<keyword evidence="12" id="KW-0902">Two-component regulatory system</keyword>
<dbReference type="InterPro" id="IPR036890">
    <property type="entry name" value="HATPase_C_sf"/>
</dbReference>
<dbReference type="InterPro" id="IPR036097">
    <property type="entry name" value="HisK_dim/P_sf"/>
</dbReference>
<evidence type="ECO:0000256" key="12">
    <source>
        <dbReference type="ARBA" id="ARBA00023012"/>
    </source>
</evidence>
<dbReference type="InterPro" id="IPR050398">
    <property type="entry name" value="HssS/ArlS-like"/>
</dbReference>
<sequence length="462" mass="51986">MKINSVVPKLGLTILLVIMIILFPLGFVSNKVFVYFYYNQIKEELDSLSTKYAQTTTMLDQQVIGMLETLGELTNKDIVVVDDEGKVMSNSGNSIYQVGSTINQVKYKLLTEGFPVEEELVRHSDDERFLSIGKPIIHEQQFIGAIFVIESLSQMDSSIKQIQEALILAGVGAVLLSVGIIIIVSKRLSKPLLQMEKAARSIAKGDFDTKLMIQSNDEIGSLSKAINELAIEVKSFRDNRREFFANISHELKTPITYLEGYAKILREDLVSSKEEQEQYLRIIEDESKRLSRLVSDLFELSKLEEGKLQVEFHEVDLEEVLENVFQKVKFKAIDKGISIRLQKSEKNSFMLGDGYRLEQVFINLMENAIQYTEKGLIEVVLAPTKEVITVHVMDSGVGIPQEDIPYVFDRFYRVDKSRSRGSGGTGLGLAIVKNLVELHHGNITVNSDVNKGTTFTVSFPIA</sequence>
<dbReference type="SUPFAM" id="SSF55874">
    <property type="entry name" value="ATPase domain of HSP90 chaperone/DNA topoisomerase II/histidine kinase"/>
    <property type="match status" value="1"/>
</dbReference>
<dbReference type="Pfam" id="PF02518">
    <property type="entry name" value="HATPase_c"/>
    <property type="match status" value="1"/>
</dbReference>
<keyword evidence="7 14" id="KW-0812">Transmembrane</keyword>
<dbReference type="Gene3D" id="3.30.565.10">
    <property type="entry name" value="Histidine kinase-like ATPase, C-terminal domain"/>
    <property type="match status" value="1"/>
</dbReference>
<evidence type="ECO:0000256" key="14">
    <source>
        <dbReference type="SAM" id="Phobius"/>
    </source>
</evidence>
<accession>A0ABU8HBU2</accession>
<dbReference type="InterPro" id="IPR003661">
    <property type="entry name" value="HisK_dim/P_dom"/>
</dbReference>
<evidence type="ECO:0000256" key="7">
    <source>
        <dbReference type="ARBA" id="ARBA00022692"/>
    </source>
</evidence>
<keyword evidence="8" id="KW-0547">Nucleotide-binding</keyword>
<keyword evidence="10" id="KW-0067">ATP-binding</keyword>
<evidence type="ECO:0000313" key="17">
    <source>
        <dbReference type="EMBL" id="MEI5906686.1"/>
    </source>
</evidence>
<evidence type="ECO:0000256" key="2">
    <source>
        <dbReference type="ARBA" id="ARBA00004651"/>
    </source>
</evidence>
<evidence type="ECO:0000256" key="13">
    <source>
        <dbReference type="ARBA" id="ARBA00023136"/>
    </source>
</evidence>
<dbReference type="CDD" id="cd00075">
    <property type="entry name" value="HATPase"/>
    <property type="match status" value="1"/>
</dbReference>
<comment type="caution">
    <text evidence="17">The sequence shown here is derived from an EMBL/GenBank/DDBJ whole genome shotgun (WGS) entry which is preliminary data.</text>
</comment>
<evidence type="ECO:0000256" key="4">
    <source>
        <dbReference type="ARBA" id="ARBA00022475"/>
    </source>
</evidence>
<dbReference type="InterPro" id="IPR003660">
    <property type="entry name" value="HAMP_dom"/>
</dbReference>
<dbReference type="PROSITE" id="PS50109">
    <property type="entry name" value="HIS_KIN"/>
    <property type="match status" value="1"/>
</dbReference>
<dbReference type="SMART" id="SM00388">
    <property type="entry name" value="HisKA"/>
    <property type="match status" value="1"/>
</dbReference>
<keyword evidence="5" id="KW-0597">Phosphoprotein</keyword>
<keyword evidence="13 14" id="KW-0472">Membrane</keyword>
<evidence type="ECO:0000256" key="5">
    <source>
        <dbReference type="ARBA" id="ARBA00022553"/>
    </source>
</evidence>
<keyword evidence="9 17" id="KW-0418">Kinase</keyword>
<evidence type="ECO:0000256" key="6">
    <source>
        <dbReference type="ARBA" id="ARBA00022679"/>
    </source>
</evidence>
<dbReference type="Proteomes" id="UP001312865">
    <property type="component" value="Unassembled WGS sequence"/>
</dbReference>
<dbReference type="PRINTS" id="PR00344">
    <property type="entry name" value="BCTRLSENSOR"/>
</dbReference>
<dbReference type="InterPro" id="IPR005467">
    <property type="entry name" value="His_kinase_dom"/>
</dbReference>
<dbReference type="PANTHER" id="PTHR45528:SF1">
    <property type="entry name" value="SENSOR HISTIDINE KINASE CPXA"/>
    <property type="match status" value="1"/>
</dbReference>
<dbReference type="InterPro" id="IPR003594">
    <property type="entry name" value="HATPase_dom"/>
</dbReference>
<feature type="transmembrane region" description="Helical" evidence="14">
    <location>
        <begin position="165"/>
        <end position="185"/>
    </location>
</feature>
<dbReference type="EMBL" id="JBBAXC010000004">
    <property type="protein sequence ID" value="MEI5906686.1"/>
    <property type="molecule type" value="Genomic_DNA"/>
</dbReference>
<dbReference type="SUPFAM" id="SSF158472">
    <property type="entry name" value="HAMP domain-like"/>
    <property type="match status" value="1"/>
</dbReference>
<dbReference type="Gene3D" id="1.10.8.500">
    <property type="entry name" value="HAMP domain in histidine kinase"/>
    <property type="match status" value="1"/>
</dbReference>
<feature type="domain" description="Histidine kinase" evidence="15">
    <location>
        <begin position="246"/>
        <end position="462"/>
    </location>
</feature>
<reference evidence="17 18" key="1">
    <citation type="journal article" date="2018" name="J. Microbiol.">
        <title>Bacillus spongiae sp. nov., isolated from sponge of Jeju Island.</title>
        <authorList>
            <person name="Lee G.E."/>
            <person name="Im W.T."/>
            <person name="Park J.S."/>
        </authorList>
    </citation>
    <scope>NUCLEOTIDE SEQUENCE [LARGE SCALE GENOMIC DNA]</scope>
    <source>
        <strain evidence="17 18">135PIL107-10</strain>
    </source>
</reference>
<dbReference type="Pfam" id="PF00512">
    <property type="entry name" value="HisKA"/>
    <property type="match status" value="1"/>
</dbReference>
<keyword evidence="6" id="KW-0808">Transferase</keyword>
<keyword evidence="4" id="KW-1003">Cell membrane</keyword>
<protein>
    <recommendedName>
        <fullName evidence="3">histidine kinase</fullName>
        <ecNumber evidence="3">2.7.13.3</ecNumber>
    </recommendedName>
</protein>